<keyword evidence="1" id="KW-0472">Membrane</keyword>
<dbReference type="Proteomes" id="UP000438182">
    <property type="component" value="Unassembled WGS sequence"/>
</dbReference>
<feature type="transmembrane region" description="Helical" evidence="1">
    <location>
        <begin position="40"/>
        <end position="60"/>
    </location>
</feature>
<protein>
    <submittedName>
        <fullName evidence="2">Uncharacterized protein</fullName>
    </submittedName>
</protein>
<accession>A0A6I4NVA8</accession>
<evidence type="ECO:0000313" key="2">
    <source>
        <dbReference type="EMBL" id="MWB97012.1"/>
    </source>
</evidence>
<keyword evidence="1" id="KW-0812">Transmembrane</keyword>
<proteinExistence type="predicted"/>
<organism evidence="2 3">
    <name type="scientific">Agromyces seonyuensis</name>
    <dbReference type="NCBI Taxonomy" id="2662446"/>
    <lineage>
        <taxon>Bacteria</taxon>
        <taxon>Bacillati</taxon>
        <taxon>Actinomycetota</taxon>
        <taxon>Actinomycetes</taxon>
        <taxon>Micrococcales</taxon>
        <taxon>Microbacteriaceae</taxon>
        <taxon>Agromyces</taxon>
    </lineage>
</organism>
<dbReference type="EMBL" id="WSTA01000001">
    <property type="protein sequence ID" value="MWB97012.1"/>
    <property type="molecule type" value="Genomic_DNA"/>
</dbReference>
<comment type="caution">
    <text evidence="2">The sequence shown here is derived from an EMBL/GenBank/DDBJ whole genome shotgun (WGS) entry which is preliminary data.</text>
</comment>
<evidence type="ECO:0000313" key="3">
    <source>
        <dbReference type="Proteomes" id="UP000438182"/>
    </source>
</evidence>
<feature type="transmembrane region" description="Helical" evidence="1">
    <location>
        <begin position="95"/>
        <end position="120"/>
    </location>
</feature>
<keyword evidence="3" id="KW-1185">Reference proteome</keyword>
<reference evidence="2 3" key="1">
    <citation type="submission" date="2019-12" db="EMBL/GenBank/DDBJ databases">
        <authorList>
            <person name="Kim Y.S."/>
        </authorList>
    </citation>
    <scope>NUCLEOTIDE SEQUENCE [LARGE SCALE GENOMIC DNA]</scope>
    <source>
        <strain evidence="2 3">MMS17-SY077</strain>
    </source>
</reference>
<evidence type="ECO:0000256" key="1">
    <source>
        <dbReference type="SAM" id="Phobius"/>
    </source>
</evidence>
<name>A0A6I4NVA8_9MICO</name>
<dbReference type="AlphaFoldDB" id="A0A6I4NVA8"/>
<gene>
    <name evidence="2" type="ORF">GB864_00345</name>
</gene>
<sequence>MSLGGNGPRDWSPDGYWDEAPKGAASRTAFAPPPVRAGRWGWPAAGAVVLGLVACVLPFAASGGGWLLSTVGLFALGLAIGANRASRARRGRSSVASVLGGVLGVLGFGLSLWTVAAAFLPDLPRLPAPPWGPTAVGAGDGGLIGGGARFDSETLPGVAPGTGIPAQIDFLGTSASCGIGDDCWAWTVTPAEDCALVQIEFALYATEGGEPVARSTGSQTGWAAGVPVEVVLSIAPQSAPLAAITALECASA</sequence>
<feature type="transmembrane region" description="Helical" evidence="1">
    <location>
        <begin position="66"/>
        <end position="83"/>
    </location>
</feature>
<keyword evidence="1" id="KW-1133">Transmembrane helix</keyword>
<dbReference type="RefSeq" id="WP_160422285.1">
    <property type="nucleotide sequence ID" value="NZ_WSTA01000001.1"/>
</dbReference>